<evidence type="ECO:0000313" key="2">
    <source>
        <dbReference type="Proteomes" id="UP001060215"/>
    </source>
</evidence>
<proteinExistence type="predicted"/>
<accession>A0ACC0HPN4</accession>
<gene>
    <name evidence="1" type="ORF">LOK49_LG05G00761</name>
</gene>
<name>A0ACC0HPN4_9ERIC</name>
<organism evidence="1 2">
    <name type="scientific">Camellia lanceoleosa</name>
    <dbReference type="NCBI Taxonomy" id="1840588"/>
    <lineage>
        <taxon>Eukaryota</taxon>
        <taxon>Viridiplantae</taxon>
        <taxon>Streptophyta</taxon>
        <taxon>Embryophyta</taxon>
        <taxon>Tracheophyta</taxon>
        <taxon>Spermatophyta</taxon>
        <taxon>Magnoliopsida</taxon>
        <taxon>eudicotyledons</taxon>
        <taxon>Gunneridae</taxon>
        <taxon>Pentapetalae</taxon>
        <taxon>asterids</taxon>
        <taxon>Ericales</taxon>
        <taxon>Theaceae</taxon>
        <taxon>Camellia</taxon>
    </lineage>
</organism>
<comment type="caution">
    <text evidence="1">The sequence shown here is derived from an EMBL/GenBank/DDBJ whole genome shotgun (WGS) entry which is preliminary data.</text>
</comment>
<sequence length="91" mass="9784">MAAQMGSFMAKTLIPMPNFKPYQLRNIIICAKGSENTIKKNKRPGIKTDPPQNNGIGKGNSLTNSVAEGGDNIGKTNADDVNVMKSEYANN</sequence>
<protein>
    <submittedName>
        <fullName evidence="1">Uncharacterized protein</fullName>
    </submittedName>
</protein>
<dbReference type="Proteomes" id="UP001060215">
    <property type="component" value="Chromosome 4"/>
</dbReference>
<reference evidence="1 2" key="1">
    <citation type="journal article" date="2022" name="Plant J.">
        <title>Chromosome-level genome of Camellia lanceoleosa provides a valuable resource for understanding genome evolution and self-incompatibility.</title>
        <authorList>
            <person name="Gong W."/>
            <person name="Xiao S."/>
            <person name="Wang L."/>
            <person name="Liao Z."/>
            <person name="Chang Y."/>
            <person name="Mo W."/>
            <person name="Hu G."/>
            <person name="Li W."/>
            <person name="Zhao G."/>
            <person name="Zhu H."/>
            <person name="Hu X."/>
            <person name="Ji K."/>
            <person name="Xiang X."/>
            <person name="Song Q."/>
            <person name="Yuan D."/>
            <person name="Jin S."/>
            <person name="Zhang L."/>
        </authorList>
    </citation>
    <scope>NUCLEOTIDE SEQUENCE [LARGE SCALE GENOMIC DNA]</scope>
    <source>
        <strain evidence="1">SQ_2022a</strain>
    </source>
</reference>
<dbReference type="EMBL" id="CM045761">
    <property type="protein sequence ID" value="KAI8014989.1"/>
    <property type="molecule type" value="Genomic_DNA"/>
</dbReference>
<evidence type="ECO:0000313" key="1">
    <source>
        <dbReference type="EMBL" id="KAI8014989.1"/>
    </source>
</evidence>
<keyword evidence="2" id="KW-1185">Reference proteome</keyword>